<evidence type="ECO:0000313" key="2">
    <source>
        <dbReference type="Proteomes" id="UP001620234"/>
    </source>
</evidence>
<comment type="caution">
    <text evidence="1">The sequence shown here is derived from an EMBL/GenBank/DDBJ whole genome shotgun (WGS) entry which is preliminary data.</text>
</comment>
<dbReference type="RefSeq" id="WP_404672433.1">
    <property type="nucleotide sequence ID" value="NZ_JBJDPD010000037.1"/>
</dbReference>
<proteinExistence type="predicted"/>
<organism evidence="1 2">
    <name type="scientific">Psychrobacter namhaensis</name>
    <dbReference type="NCBI Taxonomy" id="292734"/>
    <lineage>
        <taxon>Bacteria</taxon>
        <taxon>Pseudomonadati</taxon>
        <taxon>Pseudomonadota</taxon>
        <taxon>Gammaproteobacteria</taxon>
        <taxon>Moraxellales</taxon>
        <taxon>Moraxellaceae</taxon>
        <taxon>Psychrobacter</taxon>
    </lineage>
</organism>
<evidence type="ECO:0000313" key="1">
    <source>
        <dbReference type="EMBL" id="MFK4002205.1"/>
    </source>
</evidence>
<name>A0ABW8LBB6_9GAMM</name>
<accession>A0ABW8LBB6</accession>
<sequence>MTKIIDYINEFPLPMSCVPLTLKSLLSQESVDISDSKINVTTRFEKNQYTNGYEHLQMLMACVPEKDIQSLKVLPESVEGTV</sequence>
<gene>
    <name evidence="1" type="ORF">ACI2I3_12765</name>
</gene>
<dbReference type="EMBL" id="JBJDPD010000037">
    <property type="protein sequence ID" value="MFK4002205.1"/>
    <property type="molecule type" value="Genomic_DNA"/>
</dbReference>
<keyword evidence="2" id="KW-1185">Reference proteome</keyword>
<reference evidence="1 2" key="1">
    <citation type="submission" date="2024-11" db="EMBL/GenBank/DDBJ databases">
        <title>The Natural Products Discovery Center: Release of the First 8490 Sequenced Strains for Exploring Actinobacteria Biosynthetic Diversity.</title>
        <authorList>
            <person name="Kalkreuter E."/>
            <person name="Kautsar S.A."/>
            <person name="Yang D."/>
            <person name="Bader C.D."/>
            <person name="Teijaro C.N."/>
            <person name="Fluegel L."/>
            <person name="Davis C.M."/>
            <person name="Simpson J.R."/>
            <person name="Lauterbach L."/>
            <person name="Steele A.D."/>
            <person name="Gui C."/>
            <person name="Meng S."/>
            <person name="Li G."/>
            <person name="Viehrig K."/>
            <person name="Ye F."/>
            <person name="Su P."/>
            <person name="Kiefer A.F."/>
            <person name="Nichols A."/>
            <person name="Cepeda A.J."/>
            <person name="Yan W."/>
            <person name="Fan B."/>
            <person name="Jiang Y."/>
            <person name="Adhikari A."/>
            <person name="Zheng C.-J."/>
            <person name="Schuster L."/>
            <person name="Cowan T.M."/>
            <person name="Smanski M.J."/>
            <person name="Chevrette M.G."/>
            <person name="De Carvalho L.P.S."/>
            <person name="Shen B."/>
        </authorList>
    </citation>
    <scope>NUCLEOTIDE SEQUENCE [LARGE SCALE GENOMIC DNA]</scope>
    <source>
        <strain evidence="1 2">NPDC077433</strain>
    </source>
</reference>
<protein>
    <submittedName>
        <fullName evidence="1">Uncharacterized protein</fullName>
    </submittedName>
</protein>
<dbReference type="Proteomes" id="UP001620234">
    <property type="component" value="Unassembled WGS sequence"/>
</dbReference>